<reference evidence="2 3" key="1">
    <citation type="submission" date="2018-08" db="EMBL/GenBank/DDBJ databases">
        <title>Komagataeibacter sp. AV 382.</title>
        <authorList>
            <person name="Skraban J."/>
            <person name="Trcek J."/>
        </authorList>
    </citation>
    <scope>NUCLEOTIDE SEQUENCE [LARGE SCALE GENOMIC DNA]</scope>
    <source>
        <strain evidence="2 3">AV 382</strain>
    </source>
</reference>
<gene>
    <name evidence="2" type="ORF">DY926_06515</name>
</gene>
<dbReference type="AlphaFoldDB" id="A0A371Z1K2"/>
<protein>
    <submittedName>
        <fullName evidence="2">Uncharacterized protein</fullName>
    </submittedName>
</protein>
<evidence type="ECO:0000313" key="3">
    <source>
        <dbReference type="Proteomes" id="UP000262371"/>
    </source>
</evidence>
<feature type="transmembrane region" description="Helical" evidence="1">
    <location>
        <begin position="71"/>
        <end position="91"/>
    </location>
</feature>
<keyword evidence="1" id="KW-1133">Transmembrane helix</keyword>
<evidence type="ECO:0000256" key="1">
    <source>
        <dbReference type="SAM" id="Phobius"/>
    </source>
</evidence>
<sequence>MKCDTHLRIAVRFHRLEDSASRVGPALPDRRGMQVAALCCLLASDAFDGFSVVDQLGEGILPSVHASFVVMTWPLLLLTVVVSLATGGWAARELRGISSDMPLLGSARHFLRFGVFGT</sequence>
<evidence type="ECO:0000313" key="2">
    <source>
        <dbReference type="EMBL" id="RFD20358.1"/>
    </source>
</evidence>
<dbReference type="Proteomes" id="UP000262371">
    <property type="component" value="Unassembled WGS sequence"/>
</dbReference>
<proteinExistence type="predicted"/>
<name>A0A371Z1K2_9PROT</name>
<keyword evidence="1" id="KW-0472">Membrane</keyword>
<comment type="caution">
    <text evidence="2">The sequence shown here is derived from an EMBL/GenBank/DDBJ whole genome shotgun (WGS) entry which is preliminary data.</text>
</comment>
<accession>A0A371Z1K2</accession>
<organism evidence="2 3">
    <name type="scientific">Komagataeibacter melaceti</name>
    <dbReference type="NCBI Taxonomy" id="2766577"/>
    <lineage>
        <taxon>Bacteria</taxon>
        <taxon>Pseudomonadati</taxon>
        <taxon>Pseudomonadota</taxon>
        <taxon>Alphaproteobacteria</taxon>
        <taxon>Acetobacterales</taxon>
        <taxon>Acetobacteraceae</taxon>
        <taxon>Komagataeibacter</taxon>
    </lineage>
</organism>
<dbReference type="EMBL" id="QUWV01000048">
    <property type="protein sequence ID" value="RFD20358.1"/>
    <property type="molecule type" value="Genomic_DNA"/>
</dbReference>
<keyword evidence="3" id="KW-1185">Reference proteome</keyword>
<keyword evidence="1" id="KW-0812">Transmembrane</keyword>
<feature type="non-terminal residue" evidence="2">
    <location>
        <position position="118"/>
    </location>
</feature>